<evidence type="ECO:0000313" key="2">
    <source>
        <dbReference type="Proteomes" id="UP000615696"/>
    </source>
</evidence>
<dbReference type="EMBL" id="MN988532">
    <property type="protein sequence ID" value="QIG73439.1"/>
    <property type="molecule type" value="Genomic_DNA"/>
</dbReference>
<reference evidence="1 2" key="1">
    <citation type="submission" date="2020-01" db="EMBL/GenBank/DDBJ databases">
        <title>Patterns of diversity and host range of bacteriophage communities associated with bean-nodulatin bacteria.</title>
        <authorList>
            <person name="Vann Cauwenberghe J."/>
            <person name="Santamaria R.I."/>
            <person name="Bustos P."/>
            <person name="Juarez S."/>
            <person name="Gonzalez V."/>
        </authorList>
    </citation>
    <scope>NUCLEOTIDE SEQUENCE [LARGE SCALE GENOMIC DNA]</scope>
    <source>
        <strain evidence="2">RHph</strain>
    </source>
</reference>
<keyword evidence="2" id="KW-1185">Reference proteome</keyword>
<gene>
    <name evidence="1" type="ORF">EVC04_002</name>
</gene>
<proteinExistence type="predicted"/>
<organism evidence="1 2">
    <name type="scientific">Rhizobium phage RHph_I1_9</name>
    <dbReference type="NCBI Taxonomy" id="2509729"/>
    <lineage>
        <taxon>Viruses</taxon>
        <taxon>Duplodnaviria</taxon>
        <taxon>Heunggongvirae</taxon>
        <taxon>Uroviricota</taxon>
        <taxon>Caudoviricetes</taxon>
        <taxon>Pootjesviridae</taxon>
        <taxon>Staniewskivirinae</taxon>
        <taxon>Trinifflemingvirus</taxon>
        <taxon>Trinifflemingvirus I19</taxon>
    </lineage>
</organism>
<name>A0A7S5RJ81_9CAUD</name>
<evidence type="ECO:0000313" key="1">
    <source>
        <dbReference type="EMBL" id="QIG73439.1"/>
    </source>
</evidence>
<protein>
    <submittedName>
        <fullName evidence="1">Uncharacterized protein</fullName>
    </submittedName>
</protein>
<accession>A0A7S5RJ81</accession>
<dbReference type="Proteomes" id="UP000615696">
    <property type="component" value="Segment"/>
</dbReference>
<sequence length="75" mass="8487">MFPKGMKSKKDVEDIVVLTKNIEEAQRLFDEKPSGYHPNDLAVAVQKAKRIRDAEVNTIRSSFFVIGGKDKHVQS</sequence>